<evidence type="ECO:0000313" key="4">
    <source>
        <dbReference type="EMBL" id="MFC3024682.1"/>
    </source>
</evidence>
<proteinExistence type="inferred from homology"/>
<dbReference type="SUPFAM" id="SSF69255">
    <property type="entry name" value="gp5 N-terminal domain-like"/>
    <property type="match status" value="1"/>
</dbReference>
<gene>
    <name evidence="4" type="ORF">ACFODT_12700</name>
</gene>
<dbReference type="NCBIfam" id="TIGR01646">
    <property type="entry name" value="vgr_GE"/>
    <property type="match status" value="1"/>
</dbReference>
<dbReference type="InterPro" id="IPR054030">
    <property type="entry name" value="Gp5_Vgr_C"/>
</dbReference>
<dbReference type="Gene3D" id="4.10.220.110">
    <property type="match status" value="1"/>
</dbReference>
<accession>A0ABV7C9D4</accession>
<dbReference type="InterPro" id="IPR037026">
    <property type="entry name" value="Vgr_OB-fold_dom_sf"/>
</dbReference>
<protein>
    <submittedName>
        <fullName evidence="4">Type VI secretion system Vgr family protein</fullName>
    </submittedName>
</protein>
<feature type="domain" description="Gp5/Type VI secretion system Vgr C-terminal trimerisation" evidence="3">
    <location>
        <begin position="476"/>
        <end position="571"/>
    </location>
</feature>
<dbReference type="SUPFAM" id="SSF69279">
    <property type="entry name" value="Phage tail proteins"/>
    <property type="match status" value="2"/>
</dbReference>
<feature type="domain" description="Gp5/Type VI secretion system Vgr protein OB-fold" evidence="2">
    <location>
        <begin position="392"/>
        <end position="458"/>
    </location>
</feature>
<dbReference type="Proteomes" id="UP001595384">
    <property type="component" value="Unassembled WGS sequence"/>
</dbReference>
<evidence type="ECO:0000256" key="1">
    <source>
        <dbReference type="ARBA" id="ARBA00005558"/>
    </source>
</evidence>
<comment type="similarity">
    <text evidence="1">Belongs to the VgrG protein family.</text>
</comment>
<dbReference type="Gene3D" id="2.40.50.230">
    <property type="entry name" value="Gp5 N-terminal domain"/>
    <property type="match status" value="1"/>
</dbReference>
<reference evidence="5" key="1">
    <citation type="journal article" date="2019" name="Int. J. Syst. Evol. Microbiol.">
        <title>The Global Catalogue of Microorganisms (GCM) 10K type strain sequencing project: providing services to taxonomists for standard genome sequencing and annotation.</title>
        <authorList>
            <consortium name="The Broad Institute Genomics Platform"/>
            <consortium name="The Broad Institute Genome Sequencing Center for Infectious Disease"/>
            <person name="Wu L."/>
            <person name="Ma J."/>
        </authorList>
    </citation>
    <scope>NUCLEOTIDE SEQUENCE [LARGE SCALE GENOMIC DNA]</scope>
    <source>
        <strain evidence="5">KCTC 62784</strain>
    </source>
</reference>
<dbReference type="RefSeq" id="WP_390258673.1">
    <property type="nucleotide sequence ID" value="NZ_JBHRSE010000084.1"/>
</dbReference>
<evidence type="ECO:0000259" key="2">
    <source>
        <dbReference type="Pfam" id="PF04717"/>
    </source>
</evidence>
<dbReference type="Gene3D" id="2.30.110.50">
    <property type="match status" value="1"/>
</dbReference>
<dbReference type="Pfam" id="PF04717">
    <property type="entry name" value="Phage_base_V"/>
    <property type="match status" value="1"/>
</dbReference>
<dbReference type="Pfam" id="PF22178">
    <property type="entry name" value="Gp5_trimer_C"/>
    <property type="match status" value="1"/>
</dbReference>
<feature type="non-terminal residue" evidence="4">
    <location>
        <position position="575"/>
    </location>
</feature>
<dbReference type="NCBIfam" id="TIGR03361">
    <property type="entry name" value="VI_Rhs_Vgr"/>
    <property type="match status" value="1"/>
</dbReference>
<dbReference type="InterPro" id="IPR017847">
    <property type="entry name" value="T6SS_RhsGE_Vgr_subset"/>
</dbReference>
<evidence type="ECO:0000313" key="5">
    <source>
        <dbReference type="Proteomes" id="UP001595384"/>
    </source>
</evidence>
<dbReference type="InterPro" id="IPR050708">
    <property type="entry name" value="T6SS_VgrG/RHS"/>
</dbReference>
<dbReference type="PANTHER" id="PTHR32305">
    <property type="match status" value="1"/>
</dbReference>
<sequence length="575" mass="65365">MATLHYAITIDGLDDDTLVVRRFDGHESISDSEFRNEACYGFRYMIDLASRQSHITPDQVVDRNAELTLYRNGELVQRVNGIVSHFSQGDIGHHFSFYSLTLVPSLERLALRHNSRSFQLKTVPEIISILLQEMNINDYAFSIDRECAQREFCVQYRETDMEFLHRIAAEEGLVYSFIHEEGKHTLLFTDKTASFPWVAEPVPYNALAGGANDAPFIKELAAHTQSEFTHSVTRDYSFKKPTYTFAQSAIAADIDYQLTGYEHYDAPGRFKDDESGKAFNDIRLAYLRRESQTLTGKSNQQSLKAGYQFSLSEHLNEQFNRDYLVVGLSVQGEQPQALEEEGGSGATTYANQFTVIPSTLRWQAKPTPKPQVDGPMIAFVVGPDGEEIFCDEHGRVKLHFPWDRYSNSDEQSSCWVRVSQGWAGSQYGMSAIPRIGHEVIVSFLNGDPDQPIVTGGTYNENNIPPYVLPDHKTKTVLRTETHQGDGYNELSFEDQVDEETIFLHAQKDYDGITNNDHTRVIHNDKHLTVDRHDYTKIKRNHHESTKGESRTAVDKNRTFVIDGDMHVKAGKVWVN</sequence>
<dbReference type="InterPro" id="IPR006531">
    <property type="entry name" value="Gp5/Vgr_OB"/>
</dbReference>
<keyword evidence="5" id="KW-1185">Reference proteome</keyword>
<name>A0ABV7C9D4_9VIBR</name>
<dbReference type="EMBL" id="JBHRSE010000084">
    <property type="protein sequence ID" value="MFC3024682.1"/>
    <property type="molecule type" value="Genomic_DNA"/>
</dbReference>
<comment type="caution">
    <text evidence="4">The sequence shown here is derived from an EMBL/GenBank/DDBJ whole genome shotgun (WGS) entry which is preliminary data.</text>
</comment>
<dbReference type="SUPFAM" id="SSF69349">
    <property type="entry name" value="Phage fibre proteins"/>
    <property type="match status" value="1"/>
</dbReference>
<dbReference type="InterPro" id="IPR006533">
    <property type="entry name" value="T6SS_Vgr_RhsGE"/>
</dbReference>
<dbReference type="Pfam" id="PF05954">
    <property type="entry name" value="Phage_GPD"/>
    <property type="match status" value="1"/>
</dbReference>
<dbReference type="Gene3D" id="3.55.50.10">
    <property type="entry name" value="Baseplate protein-like domains"/>
    <property type="match status" value="1"/>
</dbReference>
<dbReference type="PANTHER" id="PTHR32305:SF11">
    <property type="entry name" value="TYPE VI SECRETION SYSTEM SPIKE PROTEIN VGRG3"/>
    <property type="match status" value="1"/>
</dbReference>
<evidence type="ECO:0000259" key="3">
    <source>
        <dbReference type="Pfam" id="PF22178"/>
    </source>
</evidence>
<organism evidence="4 5">
    <name type="scientific">Vibrio zhugei</name>
    <dbReference type="NCBI Taxonomy" id="2479546"/>
    <lineage>
        <taxon>Bacteria</taxon>
        <taxon>Pseudomonadati</taxon>
        <taxon>Pseudomonadota</taxon>
        <taxon>Gammaproteobacteria</taxon>
        <taxon>Vibrionales</taxon>
        <taxon>Vibrionaceae</taxon>
        <taxon>Vibrio</taxon>
    </lineage>
</organism>